<evidence type="ECO:0000313" key="3">
    <source>
        <dbReference type="EMBL" id="PXF29204.1"/>
    </source>
</evidence>
<organism evidence="3 4">
    <name type="scientific">Pokkaliibacter plantistimulans</name>
    <dbReference type="NCBI Taxonomy" id="1635171"/>
    <lineage>
        <taxon>Bacteria</taxon>
        <taxon>Pseudomonadati</taxon>
        <taxon>Pseudomonadota</taxon>
        <taxon>Gammaproteobacteria</taxon>
        <taxon>Oceanospirillales</taxon>
        <taxon>Balneatrichaceae</taxon>
        <taxon>Pokkaliibacter</taxon>
    </lineage>
</organism>
<proteinExistence type="predicted"/>
<comment type="caution">
    <text evidence="3">The sequence shown here is derived from an EMBL/GenBank/DDBJ whole genome shotgun (WGS) entry which is preliminary data.</text>
</comment>
<dbReference type="Gene3D" id="3.40.630.30">
    <property type="match status" value="1"/>
</dbReference>
<keyword evidence="4" id="KW-1185">Reference proteome</keyword>
<evidence type="ECO:0000313" key="4">
    <source>
        <dbReference type="Proteomes" id="UP000248090"/>
    </source>
</evidence>
<reference evidence="3 4" key="1">
    <citation type="submission" date="2015-03" db="EMBL/GenBank/DDBJ databases">
        <authorList>
            <person name="Krishnan R."/>
            <person name="Midha S."/>
            <person name="Patil P.B."/>
            <person name="Rameshkumar N."/>
        </authorList>
    </citation>
    <scope>NUCLEOTIDE SEQUENCE [LARGE SCALE GENOMIC DNA]</scope>
    <source>
        <strain evidence="3 4">L1E11</strain>
    </source>
</reference>
<gene>
    <name evidence="3" type="ORF">WH50_22075</name>
</gene>
<name>A0ABX5LSS0_9GAMM</name>
<accession>A0ABX5LSS0</accession>
<comment type="pathway">
    <text evidence="1">Siderophore biosynthesis.</text>
</comment>
<feature type="domain" description="Acyltransferase MbtK/IucB-like conserved" evidence="2">
    <location>
        <begin position="165"/>
        <end position="212"/>
    </location>
</feature>
<dbReference type="InterPro" id="IPR016181">
    <property type="entry name" value="Acyl_CoA_acyltransferase"/>
</dbReference>
<evidence type="ECO:0000256" key="1">
    <source>
        <dbReference type="ARBA" id="ARBA00004924"/>
    </source>
</evidence>
<dbReference type="SUPFAM" id="SSF55729">
    <property type="entry name" value="Acyl-CoA N-acyltransferases (Nat)"/>
    <property type="match status" value="1"/>
</dbReference>
<dbReference type="InterPro" id="IPR019432">
    <property type="entry name" value="Acyltransferase_MbtK/IucB-like"/>
</dbReference>
<dbReference type="PANTHER" id="PTHR31438:SF1">
    <property type="entry name" value="LYSINE N-ACYLTRANSFERASE C17G9.06C-RELATED"/>
    <property type="match status" value="1"/>
</dbReference>
<evidence type="ECO:0000259" key="2">
    <source>
        <dbReference type="SMART" id="SM01006"/>
    </source>
</evidence>
<dbReference type="SMART" id="SM01006">
    <property type="entry name" value="AlcB"/>
    <property type="match status" value="1"/>
</dbReference>
<dbReference type="EMBL" id="LAPT01000122">
    <property type="protein sequence ID" value="PXF29204.1"/>
    <property type="molecule type" value="Genomic_DNA"/>
</dbReference>
<dbReference type="Proteomes" id="UP000248090">
    <property type="component" value="Unassembled WGS sequence"/>
</dbReference>
<sequence>MHLSPQAGQSEQLQAIHVQQDGAVLLVQLPAAADLQRFRWQAEQLHAPADASLAATLAALDYVFAQPAAPGEVVLQTAPELAAQLLRQGLGWQQQSSAEQVLLIVEAERFWQSPLLWLNQPLTPAFPQRYVMDANGRRHPLRPLKRNGTLYRRYIPWLGQTLSLRTLELDADLPCFNRWMNDPRVAHFWQEQGDMQQHREYLQKQAADPHSQTLIACFDEQPFAYFEVYWAREDRIAPFYQVEDYDRGWHLLVGEDAYRGRPWFSAWFPSLQHFLLLDDPRTQRIVAEPRHDNARLIGHAQQLGFANLKGFDFPHKRAQLLMLSRETFFSEQRWQPLPPR</sequence>
<protein>
    <recommendedName>
        <fullName evidence="2">Acyltransferase MbtK/IucB-like conserved domain-containing protein</fullName>
    </recommendedName>
</protein>
<dbReference type="Pfam" id="PF13523">
    <property type="entry name" value="Acetyltransf_8"/>
    <property type="match status" value="1"/>
</dbReference>
<dbReference type="PANTHER" id="PTHR31438">
    <property type="entry name" value="LYSINE N-ACYLTRANSFERASE C17G9.06C-RELATED"/>
    <property type="match status" value="1"/>
</dbReference>